<dbReference type="EMBL" id="VSSQ01087600">
    <property type="protein sequence ID" value="MPN34516.1"/>
    <property type="molecule type" value="Genomic_DNA"/>
</dbReference>
<proteinExistence type="predicted"/>
<evidence type="ECO:0000313" key="2">
    <source>
        <dbReference type="EMBL" id="MPN34516.1"/>
    </source>
</evidence>
<keyword evidence="1" id="KW-0812">Transmembrane</keyword>
<evidence type="ECO:0000256" key="1">
    <source>
        <dbReference type="SAM" id="Phobius"/>
    </source>
</evidence>
<keyword evidence="1" id="KW-1133">Transmembrane helix</keyword>
<feature type="transmembrane region" description="Helical" evidence="1">
    <location>
        <begin position="28"/>
        <end position="50"/>
    </location>
</feature>
<accession>A0A645H7P1</accession>
<organism evidence="2">
    <name type="scientific">bioreactor metagenome</name>
    <dbReference type="NCBI Taxonomy" id="1076179"/>
    <lineage>
        <taxon>unclassified sequences</taxon>
        <taxon>metagenomes</taxon>
        <taxon>ecological metagenomes</taxon>
    </lineage>
</organism>
<comment type="caution">
    <text evidence="2">The sequence shown here is derived from an EMBL/GenBank/DDBJ whole genome shotgun (WGS) entry which is preliminary data.</text>
</comment>
<feature type="transmembrane region" description="Helical" evidence="1">
    <location>
        <begin position="62"/>
        <end position="82"/>
    </location>
</feature>
<feature type="transmembrane region" description="Helical" evidence="1">
    <location>
        <begin position="118"/>
        <end position="139"/>
    </location>
</feature>
<keyword evidence="1" id="KW-0472">Membrane</keyword>
<feature type="transmembrane region" description="Helical" evidence="1">
    <location>
        <begin position="94"/>
        <end position="112"/>
    </location>
</feature>
<dbReference type="AlphaFoldDB" id="A0A645H7P1"/>
<gene>
    <name evidence="2" type="ORF">SDC9_182010</name>
</gene>
<reference evidence="2" key="1">
    <citation type="submission" date="2019-08" db="EMBL/GenBank/DDBJ databases">
        <authorList>
            <person name="Kucharzyk K."/>
            <person name="Murdoch R.W."/>
            <person name="Higgins S."/>
            <person name="Loffler F."/>
        </authorList>
    </citation>
    <scope>NUCLEOTIDE SEQUENCE</scope>
</reference>
<evidence type="ECO:0008006" key="3">
    <source>
        <dbReference type="Google" id="ProtNLM"/>
    </source>
</evidence>
<name>A0A645H7P1_9ZZZZ</name>
<protein>
    <recommendedName>
        <fullName evidence="3">Polysaccharide biosynthesis protein C-terminal domain-containing protein</fullName>
    </recommendedName>
</protein>
<sequence length="167" mass="19222">MIYAPSVKCFANNDMVSLNKLISKSISLLMISFTGLTIACWLCAPTVFSYFLPERFISATPFFNVLMLSSIVLPLTLLSTTISASGKPEIVAKYILYSLATWIVSFYIIGNFLQNYEILVAVPNFIFNLILAVFLFRYASKHYNLRFRQLFRSIPDFYYFILQKIKK</sequence>